<evidence type="ECO:0000256" key="6">
    <source>
        <dbReference type="ARBA" id="ARBA00023136"/>
    </source>
</evidence>
<evidence type="ECO:0000313" key="9">
    <source>
        <dbReference type="Proteomes" id="UP000005496"/>
    </source>
</evidence>
<evidence type="ECO:0000256" key="1">
    <source>
        <dbReference type="ARBA" id="ARBA00004651"/>
    </source>
</evidence>
<keyword evidence="5 7" id="KW-1133">Transmembrane helix</keyword>
<dbReference type="Proteomes" id="UP000005496">
    <property type="component" value="Unassembled WGS sequence"/>
</dbReference>
<comment type="subcellular location">
    <subcellularLocation>
        <location evidence="1">Cell membrane</location>
        <topology evidence="1">Multi-pass membrane protein</topology>
    </subcellularLocation>
</comment>
<accession>D6SQJ6</accession>
<feature type="transmembrane region" description="Helical" evidence="7">
    <location>
        <begin position="82"/>
        <end position="105"/>
    </location>
</feature>
<comment type="caution">
    <text evidence="8">The sequence shown here is derived from an EMBL/GenBank/DDBJ whole genome shotgun (WGS) entry which is preliminary data.</text>
</comment>
<dbReference type="AlphaFoldDB" id="D6SQJ6"/>
<organism evidence="8 9">
    <name type="scientific">Desulfonatronospira thiodismutans ASO3-1</name>
    <dbReference type="NCBI Taxonomy" id="555779"/>
    <lineage>
        <taxon>Bacteria</taxon>
        <taxon>Pseudomonadati</taxon>
        <taxon>Thermodesulfobacteriota</taxon>
        <taxon>Desulfovibrionia</taxon>
        <taxon>Desulfovibrionales</taxon>
        <taxon>Desulfonatronovibrionaceae</taxon>
        <taxon>Desulfonatronospira</taxon>
    </lineage>
</organism>
<dbReference type="GO" id="GO:0008324">
    <property type="term" value="F:monoatomic cation transmembrane transporter activity"/>
    <property type="evidence" value="ECO:0007669"/>
    <property type="project" value="InterPro"/>
</dbReference>
<dbReference type="RefSeq" id="WP_008870336.1">
    <property type="nucleotide sequence ID" value="NZ_ACJN02000002.1"/>
</dbReference>
<feature type="transmembrane region" description="Helical" evidence="7">
    <location>
        <begin position="44"/>
        <end position="61"/>
    </location>
</feature>
<protein>
    <submittedName>
        <fullName evidence="8">Cation antiporter</fullName>
    </submittedName>
</protein>
<reference evidence="8" key="1">
    <citation type="submission" date="2010-05" db="EMBL/GenBank/DDBJ databases">
        <title>The draft genome of Desulfonatronospira thiodismutans ASO3-1.</title>
        <authorList>
            <consortium name="US DOE Joint Genome Institute (JGI-PGF)"/>
            <person name="Lucas S."/>
            <person name="Copeland A."/>
            <person name="Lapidus A."/>
            <person name="Cheng J.-F."/>
            <person name="Bruce D."/>
            <person name="Goodwin L."/>
            <person name="Pitluck S."/>
            <person name="Chertkov O."/>
            <person name="Brettin T."/>
            <person name="Detter J.C."/>
            <person name="Han C."/>
            <person name="Land M.L."/>
            <person name="Hauser L."/>
            <person name="Kyrpides N."/>
            <person name="Mikhailova N."/>
            <person name="Muyzer G."/>
            <person name="Woyke T."/>
        </authorList>
    </citation>
    <scope>NUCLEOTIDE SEQUENCE [LARGE SCALE GENOMIC DNA]</scope>
    <source>
        <strain evidence="8">ASO3-1</strain>
    </source>
</reference>
<evidence type="ECO:0000256" key="7">
    <source>
        <dbReference type="SAM" id="Phobius"/>
    </source>
</evidence>
<proteinExistence type="inferred from homology"/>
<gene>
    <name evidence="8" type="ORF">Dthio_PD2416</name>
</gene>
<keyword evidence="6 7" id="KW-0472">Membrane</keyword>
<evidence type="ECO:0000256" key="2">
    <source>
        <dbReference type="ARBA" id="ARBA00006228"/>
    </source>
</evidence>
<evidence type="ECO:0000256" key="4">
    <source>
        <dbReference type="ARBA" id="ARBA00022692"/>
    </source>
</evidence>
<dbReference type="GO" id="GO:0005886">
    <property type="term" value="C:plasma membrane"/>
    <property type="evidence" value="ECO:0007669"/>
    <property type="project" value="UniProtKB-SubCell"/>
</dbReference>
<evidence type="ECO:0000256" key="5">
    <source>
        <dbReference type="ARBA" id="ARBA00022989"/>
    </source>
</evidence>
<keyword evidence="4 7" id="KW-0812">Transmembrane</keyword>
<dbReference type="PANTHER" id="PTHR34584:SF1">
    <property type="entry name" value="NA(+)_H(+) ANTIPORTER SUBUNIT E1"/>
    <property type="match status" value="1"/>
</dbReference>
<feature type="transmembrane region" description="Helical" evidence="7">
    <location>
        <begin position="21"/>
        <end position="38"/>
    </location>
</feature>
<dbReference type="eggNOG" id="COG1863">
    <property type="taxonomic scope" value="Bacteria"/>
</dbReference>
<dbReference type="OrthoDB" id="9807187at2"/>
<keyword evidence="9" id="KW-1185">Reference proteome</keyword>
<keyword evidence="3" id="KW-1003">Cell membrane</keyword>
<dbReference type="EMBL" id="ACJN02000002">
    <property type="protein sequence ID" value="EFI35022.1"/>
    <property type="molecule type" value="Genomic_DNA"/>
</dbReference>
<name>D6SQJ6_9BACT</name>
<evidence type="ECO:0000256" key="3">
    <source>
        <dbReference type="ARBA" id="ARBA00022475"/>
    </source>
</evidence>
<dbReference type="PANTHER" id="PTHR34584">
    <property type="entry name" value="NA(+)/H(+) ANTIPORTER SUBUNIT E1"/>
    <property type="match status" value="1"/>
</dbReference>
<evidence type="ECO:0000313" key="8">
    <source>
        <dbReference type="EMBL" id="EFI35022.1"/>
    </source>
</evidence>
<sequence length="211" mass="23911">MAQISSGDRSHPGFLVQHRGIIIQAVLLMALWLVLSGRFYPEPIFYGIISVAFVVWLNMGVRHIPLSSGEYLSGHQIYFSRLLLYIPWLLWQIAKSAAFVAYLTLHPRMPINPMVVTFESRLPNPIAKVILGNSISLTPGTLTLDIYENQFTVHAIVDEVEEDLVSGDMESRVGRLYLRRCTPEEMCNGVCILKRGKEIKKAMEHQEEDKA</sequence>
<comment type="similarity">
    <text evidence="2">Belongs to the CPA3 antiporters (TC 2.A.63) subunit E family.</text>
</comment>
<dbReference type="InterPro" id="IPR002758">
    <property type="entry name" value="Cation_antiport_E"/>
</dbReference>
<dbReference type="Pfam" id="PF01899">
    <property type="entry name" value="MNHE"/>
    <property type="match status" value="1"/>
</dbReference>